<dbReference type="PANTHER" id="PTHR22726:SF1">
    <property type="entry name" value="METALLOENDOPEPTIDASE OMA1, MITOCHONDRIAL"/>
    <property type="match status" value="1"/>
</dbReference>
<keyword evidence="8" id="KW-0732">Signal</keyword>
<evidence type="ECO:0000256" key="3">
    <source>
        <dbReference type="ARBA" id="ARBA00022801"/>
    </source>
</evidence>
<gene>
    <name evidence="10" type="primary">yggG</name>
    <name evidence="10" type="ORF">NCTC13100_00885</name>
</gene>
<dbReference type="Gene3D" id="3.30.2010.10">
    <property type="entry name" value="Metalloproteases ('zincins'), catalytic domain"/>
    <property type="match status" value="1"/>
</dbReference>
<evidence type="ECO:0000256" key="7">
    <source>
        <dbReference type="SAM" id="MobiDB-lite"/>
    </source>
</evidence>
<dbReference type="AlphaFoldDB" id="A0A379DHB1"/>
<keyword evidence="2" id="KW-0479">Metal-binding</keyword>
<dbReference type="GO" id="GO:0016020">
    <property type="term" value="C:membrane"/>
    <property type="evidence" value="ECO:0007669"/>
    <property type="project" value="TreeGrafter"/>
</dbReference>
<dbReference type="Proteomes" id="UP000254263">
    <property type="component" value="Unassembled WGS sequence"/>
</dbReference>
<sequence length="299" mass="33520">MYMKKNFFCLTLFISLLLSACNVVPITGRSQISLVSESQILAMSQSQYRSFIQKAPLSKNRHDVERVHRVGTRIARATVAYLNQNGMDSRAKELAWEFNLVESKQLNAFCMPGGKIVVYTGLLRLLNSDDELAAVVSHEVAHAVARHSNERISNEMLRRMGGQVLGVAVAGESAALQQVIGQAYGIGSQVFISLPYSRKHEYEADRIGLVFMAMAGYDPEGAVSLWKKMAQGSRNKNDMLSTHPTDEKRIAAIRKYMPEAKRYYKGRGVFNIQPLNQQNTDRSGNSKPGKPRTSEDWRF</sequence>
<organism evidence="10 11">
    <name type="scientific">Porphyromonas macacae</name>
    <dbReference type="NCBI Taxonomy" id="28115"/>
    <lineage>
        <taxon>Bacteria</taxon>
        <taxon>Pseudomonadati</taxon>
        <taxon>Bacteroidota</taxon>
        <taxon>Bacteroidia</taxon>
        <taxon>Bacteroidales</taxon>
        <taxon>Porphyromonadaceae</taxon>
        <taxon>Porphyromonas</taxon>
    </lineage>
</organism>
<evidence type="ECO:0000256" key="4">
    <source>
        <dbReference type="ARBA" id="ARBA00022833"/>
    </source>
</evidence>
<feature type="chain" id="PRO_5016830357" evidence="8">
    <location>
        <begin position="21"/>
        <end position="299"/>
    </location>
</feature>
<feature type="signal peptide" evidence="8">
    <location>
        <begin position="1"/>
        <end position="20"/>
    </location>
</feature>
<dbReference type="GO" id="GO:0004222">
    <property type="term" value="F:metalloendopeptidase activity"/>
    <property type="evidence" value="ECO:0007669"/>
    <property type="project" value="InterPro"/>
</dbReference>
<keyword evidence="5 6" id="KW-0482">Metalloprotease</keyword>
<evidence type="ECO:0000259" key="9">
    <source>
        <dbReference type="Pfam" id="PF01435"/>
    </source>
</evidence>
<evidence type="ECO:0000256" key="1">
    <source>
        <dbReference type="ARBA" id="ARBA00022670"/>
    </source>
</evidence>
<keyword evidence="4 6" id="KW-0862">Zinc</keyword>
<dbReference type="InterPro" id="IPR001915">
    <property type="entry name" value="Peptidase_M48"/>
</dbReference>
<dbReference type="EC" id="3.4.24.-" evidence="10"/>
<feature type="compositionally biased region" description="Polar residues" evidence="7">
    <location>
        <begin position="274"/>
        <end position="286"/>
    </location>
</feature>
<proteinExistence type="inferred from homology"/>
<keyword evidence="3 6" id="KW-0378">Hydrolase</keyword>
<dbReference type="Pfam" id="PF01435">
    <property type="entry name" value="Peptidase_M48"/>
    <property type="match status" value="1"/>
</dbReference>
<evidence type="ECO:0000313" key="11">
    <source>
        <dbReference type="Proteomes" id="UP000254263"/>
    </source>
</evidence>
<dbReference type="GO" id="GO:0046872">
    <property type="term" value="F:metal ion binding"/>
    <property type="evidence" value="ECO:0007669"/>
    <property type="project" value="UniProtKB-KW"/>
</dbReference>
<dbReference type="CDD" id="cd07331">
    <property type="entry name" value="M48C_Oma1_like"/>
    <property type="match status" value="1"/>
</dbReference>
<evidence type="ECO:0000256" key="2">
    <source>
        <dbReference type="ARBA" id="ARBA00022723"/>
    </source>
</evidence>
<accession>A0A379DHB1</accession>
<comment type="similarity">
    <text evidence="6">Belongs to the peptidase M48 family.</text>
</comment>
<comment type="cofactor">
    <cofactor evidence="6">
        <name>Zn(2+)</name>
        <dbReference type="ChEBI" id="CHEBI:29105"/>
    </cofactor>
    <text evidence="6">Binds 1 zinc ion per subunit.</text>
</comment>
<dbReference type="InterPro" id="IPR051156">
    <property type="entry name" value="Mito/Outer_Membr_Metalloprot"/>
</dbReference>
<feature type="region of interest" description="Disordered" evidence="7">
    <location>
        <begin position="274"/>
        <end position="299"/>
    </location>
</feature>
<evidence type="ECO:0000256" key="5">
    <source>
        <dbReference type="ARBA" id="ARBA00023049"/>
    </source>
</evidence>
<feature type="domain" description="Peptidase M48" evidence="9">
    <location>
        <begin position="91"/>
        <end position="255"/>
    </location>
</feature>
<protein>
    <submittedName>
        <fullName evidence="10">Uncharacterized metalloprotease yggG</fullName>
        <ecNumber evidence="10">3.4.24.-</ecNumber>
    </submittedName>
</protein>
<dbReference type="GO" id="GO:0051603">
    <property type="term" value="P:proteolysis involved in protein catabolic process"/>
    <property type="evidence" value="ECO:0007669"/>
    <property type="project" value="TreeGrafter"/>
</dbReference>
<evidence type="ECO:0000256" key="8">
    <source>
        <dbReference type="SAM" id="SignalP"/>
    </source>
</evidence>
<keyword evidence="1 6" id="KW-0645">Protease</keyword>
<evidence type="ECO:0000313" key="10">
    <source>
        <dbReference type="EMBL" id="SUB77746.1"/>
    </source>
</evidence>
<name>A0A379DHB1_9PORP</name>
<dbReference type="EMBL" id="UGTI01000001">
    <property type="protein sequence ID" value="SUB77746.1"/>
    <property type="molecule type" value="Genomic_DNA"/>
</dbReference>
<dbReference type="PROSITE" id="PS51257">
    <property type="entry name" value="PROKAR_LIPOPROTEIN"/>
    <property type="match status" value="1"/>
</dbReference>
<evidence type="ECO:0000256" key="6">
    <source>
        <dbReference type="RuleBase" id="RU003983"/>
    </source>
</evidence>
<reference evidence="10 11" key="1">
    <citation type="submission" date="2018-06" db="EMBL/GenBank/DDBJ databases">
        <authorList>
            <consortium name="Pathogen Informatics"/>
            <person name="Doyle S."/>
        </authorList>
    </citation>
    <scope>NUCLEOTIDE SEQUENCE [LARGE SCALE GENOMIC DNA]</scope>
    <source>
        <strain evidence="10 11">NCTC13100</strain>
    </source>
</reference>
<dbReference type="PANTHER" id="PTHR22726">
    <property type="entry name" value="METALLOENDOPEPTIDASE OMA1"/>
    <property type="match status" value="1"/>
</dbReference>